<evidence type="ECO:0000256" key="1">
    <source>
        <dbReference type="ARBA" id="ARBA00007039"/>
    </source>
</evidence>
<keyword evidence="2" id="KW-0963">Cytoplasm</keyword>
<dbReference type="KEGG" id="eba:ebA7261"/>
<dbReference type="InterPro" id="IPR023562">
    <property type="entry name" value="ClpP/TepA"/>
</dbReference>
<sequence length="421" mass="44296">MARDRAHRRRRRHPLQQHRRVQDRPLTAAGRPRTSVPCRPLPPPPTLPPHLEDHCPMNSKPWYAIALAEDGRSATIAVRGKIGDWWEGKSIEQIDYDLANIGAVDQITVRITSFGGKLDHGLAMHNALRRHPARIITVVEGVAASAGSIVAMAGDEIHMYANSTMMVHGVTLRDDEGNEVEDDDATRALNASIVETYSARTGKTADEVAALIATDTWMTAREALAAGFADRVIEIAAGELATATAASPLTAIAAALDIPADVLARAQAEATAPATSEGGDPPAAPAAPAPTPPAVQPAGADASATFAAQINAHAVAHGLGDYVAAWLLDGSITNLAQAQAAIAEAREVRDLCAYADAADRAPGFIRARKSLADVRADLLNARADAADALHIDGHPSTRKPPVTAAPAAVKTADIWALRRKP</sequence>
<dbReference type="InterPro" id="IPR001907">
    <property type="entry name" value="ClpP"/>
</dbReference>
<feature type="region of interest" description="Disordered" evidence="7">
    <location>
        <begin position="269"/>
        <end position="300"/>
    </location>
</feature>
<protein>
    <recommendedName>
        <fullName evidence="6">ATP-dependent Clp protease proteolytic subunit</fullName>
    </recommendedName>
</protein>
<dbReference type="Pfam" id="PF00574">
    <property type="entry name" value="CLP_protease"/>
    <property type="match status" value="1"/>
</dbReference>
<keyword evidence="4" id="KW-0378">Hydrolase</keyword>
<comment type="similarity">
    <text evidence="1 6">Belongs to the peptidase S14 family.</text>
</comment>
<dbReference type="Gene3D" id="3.90.226.10">
    <property type="entry name" value="2-enoyl-CoA Hydratase, Chain A, domain 1"/>
    <property type="match status" value="1"/>
</dbReference>
<feature type="region of interest" description="Disordered" evidence="7">
    <location>
        <begin position="1"/>
        <end position="47"/>
    </location>
</feature>
<evidence type="ECO:0000313" key="8">
    <source>
        <dbReference type="EMBL" id="CAI10238.1"/>
    </source>
</evidence>
<dbReference type="GO" id="GO:0006515">
    <property type="term" value="P:protein quality control for misfolded or incompletely synthesized proteins"/>
    <property type="evidence" value="ECO:0007669"/>
    <property type="project" value="TreeGrafter"/>
</dbReference>
<feature type="compositionally biased region" description="Pro residues" evidence="7">
    <location>
        <begin position="282"/>
        <end position="295"/>
    </location>
</feature>
<dbReference type="GO" id="GO:0004176">
    <property type="term" value="F:ATP-dependent peptidase activity"/>
    <property type="evidence" value="ECO:0007669"/>
    <property type="project" value="InterPro"/>
</dbReference>
<dbReference type="InterPro" id="IPR029045">
    <property type="entry name" value="ClpP/crotonase-like_dom_sf"/>
</dbReference>
<evidence type="ECO:0000256" key="4">
    <source>
        <dbReference type="ARBA" id="ARBA00022801"/>
    </source>
</evidence>
<evidence type="ECO:0000256" key="5">
    <source>
        <dbReference type="ARBA" id="ARBA00022825"/>
    </source>
</evidence>
<dbReference type="GO" id="GO:0004252">
    <property type="term" value="F:serine-type endopeptidase activity"/>
    <property type="evidence" value="ECO:0007669"/>
    <property type="project" value="InterPro"/>
</dbReference>
<evidence type="ECO:0000313" key="9">
    <source>
        <dbReference type="Proteomes" id="UP000006552"/>
    </source>
</evidence>
<evidence type="ECO:0000256" key="3">
    <source>
        <dbReference type="ARBA" id="ARBA00022670"/>
    </source>
</evidence>
<organism evidence="8 9">
    <name type="scientific">Aromatoleum aromaticum (strain DSM 19018 / LMG 30748 / EbN1)</name>
    <name type="common">Azoarcus sp. (strain EbN1)</name>
    <dbReference type="NCBI Taxonomy" id="76114"/>
    <lineage>
        <taxon>Bacteria</taxon>
        <taxon>Pseudomonadati</taxon>
        <taxon>Pseudomonadota</taxon>
        <taxon>Betaproteobacteria</taxon>
        <taxon>Rhodocyclales</taxon>
        <taxon>Rhodocyclaceae</taxon>
        <taxon>Aromatoleum</taxon>
    </lineage>
</organism>
<dbReference type="eggNOG" id="COG0740">
    <property type="taxonomic scope" value="Bacteria"/>
</dbReference>
<dbReference type="PANTHER" id="PTHR10381:SF70">
    <property type="entry name" value="ATP-DEPENDENT CLP PROTEASE PROTEOLYTIC SUBUNIT"/>
    <property type="match status" value="1"/>
</dbReference>
<reference evidence="8 9" key="1">
    <citation type="journal article" date="2005" name="Arch. Microbiol.">
        <title>The genome sequence of an anaerobic aromatic-degrading denitrifying bacterium, strain EbN1.</title>
        <authorList>
            <person name="Rabus R."/>
            <person name="Kube M."/>
            <person name="Heider J."/>
            <person name="Beck A."/>
            <person name="Heitmann K."/>
            <person name="Widdel F."/>
            <person name="Reinhardt R."/>
        </authorList>
    </citation>
    <scope>NUCLEOTIDE SEQUENCE [LARGE SCALE GENOMIC DNA]</scope>
    <source>
        <strain evidence="8 9">EbN1</strain>
    </source>
</reference>
<dbReference type="AlphaFoldDB" id="Q5NXH6"/>
<dbReference type="CDD" id="cd07016">
    <property type="entry name" value="S14_ClpP_1"/>
    <property type="match status" value="1"/>
</dbReference>
<dbReference type="NCBIfam" id="NF045542">
    <property type="entry name" value="Clp_rel_HeadMat"/>
    <property type="match status" value="1"/>
</dbReference>
<dbReference type="GO" id="GO:0009368">
    <property type="term" value="C:endopeptidase Clp complex"/>
    <property type="evidence" value="ECO:0007669"/>
    <property type="project" value="TreeGrafter"/>
</dbReference>
<name>Q5NXH6_AROAE</name>
<dbReference type="EMBL" id="CR555306">
    <property type="protein sequence ID" value="CAI10238.1"/>
    <property type="molecule type" value="Genomic_DNA"/>
</dbReference>
<keyword evidence="3 8" id="KW-0645">Protease</keyword>
<proteinExistence type="inferred from homology"/>
<gene>
    <name evidence="8" type="ORF">ebA7261</name>
</gene>
<evidence type="ECO:0000256" key="2">
    <source>
        <dbReference type="ARBA" id="ARBA00022490"/>
    </source>
</evidence>
<accession>Q5NXH6</accession>
<evidence type="ECO:0000256" key="7">
    <source>
        <dbReference type="SAM" id="MobiDB-lite"/>
    </source>
</evidence>
<dbReference type="STRING" id="76114.ebA7261"/>
<keyword evidence="9" id="KW-1185">Reference proteome</keyword>
<keyword evidence="5" id="KW-0720">Serine protease</keyword>
<dbReference type="PRINTS" id="PR00127">
    <property type="entry name" value="CLPPROTEASEP"/>
</dbReference>
<evidence type="ECO:0000256" key="6">
    <source>
        <dbReference type="RuleBase" id="RU003567"/>
    </source>
</evidence>
<dbReference type="SUPFAM" id="SSF52096">
    <property type="entry name" value="ClpP/crotonase"/>
    <property type="match status" value="1"/>
</dbReference>
<feature type="compositionally biased region" description="Basic residues" evidence="7">
    <location>
        <begin position="1"/>
        <end position="21"/>
    </location>
</feature>
<dbReference type="GO" id="GO:0051117">
    <property type="term" value="F:ATPase binding"/>
    <property type="evidence" value="ECO:0007669"/>
    <property type="project" value="TreeGrafter"/>
</dbReference>
<dbReference type="HOGENOM" id="CLU_651589_0_0_4"/>
<dbReference type="Proteomes" id="UP000006552">
    <property type="component" value="Chromosome"/>
</dbReference>
<dbReference type="PANTHER" id="PTHR10381">
    <property type="entry name" value="ATP-DEPENDENT CLP PROTEASE PROTEOLYTIC SUBUNIT"/>
    <property type="match status" value="1"/>
</dbReference>